<dbReference type="AlphaFoldDB" id="X1NBS3"/>
<organism evidence="1">
    <name type="scientific">marine sediment metagenome</name>
    <dbReference type="NCBI Taxonomy" id="412755"/>
    <lineage>
        <taxon>unclassified sequences</taxon>
        <taxon>metagenomes</taxon>
        <taxon>ecological metagenomes</taxon>
    </lineage>
</organism>
<sequence>MPSYAFFQKQFVPLSEAKIGVMTHSLHYGTAIFEGIRG</sequence>
<reference evidence="1" key="1">
    <citation type="journal article" date="2014" name="Front. Microbiol.">
        <title>High frequency of phylogenetically diverse reductive dehalogenase-homologous genes in deep subseafloor sedimentary metagenomes.</title>
        <authorList>
            <person name="Kawai M."/>
            <person name="Futagami T."/>
            <person name="Toyoda A."/>
            <person name="Takaki Y."/>
            <person name="Nishi S."/>
            <person name="Hori S."/>
            <person name="Arai W."/>
            <person name="Tsubouchi T."/>
            <person name="Morono Y."/>
            <person name="Uchiyama I."/>
            <person name="Ito T."/>
            <person name="Fujiyama A."/>
            <person name="Inagaki F."/>
            <person name="Takami H."/>
        </authorList>
    </citation>
    <scope>NUCLEOTIDE SEQUENCE</scope>
    <source>
        <strain evidence="1">Expedition CK06-06</strain>
    </source>
</reference>
<evidence type="ECO:0008006" key="2">
    <source>
        <dbReference type="Google" id="ProtNLM"/>
    </source>
</evidence>
<dbReference type="InterPro" id="IPR036038">
    <property type="entry name" value="Aminotransferase-like"/>
</dbReference>
<gene>
    <name evidence="1" type="ORF">S06H3_29842</name>
</gene>
<dbReference type="GO" id="GO:0003824">
    <property type="term" value="F:catalytic activity"/>
    <property type="evidence" value="ECO:0007669"/>
    <property type="project" value="InterPro"/>
</dbReference>
<evidence type="ECO:0000313" key="1">
    <source>
        <dbReference type="EMBL" id="GAI24285.1"/>
    </source>
</evidence>
<protein>
    <recommendedName>
        <fullName evidence="2">Branched-chain amino acid aminotransferase</fullName>
    </recommendedName>
</protein>
<dbReference type="InterPro" id="IPR043131">
    <property type="entry name" value="BCAT-like_N"/>
</dbReference>
<name>X1NBS3_9ZZZZ</name>
<proteinExistence type="predicted"/>
<comment type="caution">
    <text evidence="1">The sequence shown here is derived from an EMBL/GenBank/DDBJ whole genome shotgun (WGS) entry which is preliminary data.</text>
</comment>
<dbReference type="EMBL" id="BARV01017518">
    <property type="protein sequence ID" value="GAI24285.1"/>
    <property type="molecule type" value="Genomic_DNA"/>
</dbReference>
<feature type="non-terminal residue" evidence="1">
    <location>
        <position position="38"/>
    </location>
</feature>
<dbReference type="SUPFAM" id="SSF56752">
    <property type="entry name" value="D-aminoacid aminotransferase-like PLP-dependent enzymes"/>
    <property type="match status" value="1"/>
</dbReference>
<accession>X1NBS3</accession>
<dbReference type="Gene3D" id="3.30.470.10">
    <property type="match status" value="1"/>
</dbReference>